<name>A0A1C3E9Y6_9PLAN</name>
<gene>
    <name evidence="2" type="ORF">A6X21_06855</name>
</gene>
<accession>A0A1C3E9Y6</accession>
<keyword evidence="3" id="KW-1185">Reference proteome</keyword>
<feature type="region of interest" description="Disordered" evidence="1">
    <location>
        <begin position="94"/>
        <end position="117"/>
    </location>
</feature>
<protein>
    <recommendedName>
        <fullName evidence="4">Ribosomal subunit interface protein</fullName>
    </recommendedName>
</protein>
<feature type="compositionally biased region" description="Basic residues" evidence="1">
    <location>
        <begin position="94"/>
        <end position="103"/>
    </location>
</feature>
<dbReference type="EMBL" id="LYDR01000116">
    <property type="protein sequence ID" value="ODA30051.1"/>
    <property type="molecule type" value="Genomic_DNA"/>
</dbReference>
<dbReference type="STRING" id="1841610.A6X21_06855"/>
<dbReference type="InterPro" id="IPR036567">
    <property type="entry name" value="RHF-like"/>
</dbReference>
<dbReference type="RefSeq" id="WP_013111827.1">
    <property type="nucleotide sequence ID" value="NZ_LYDR01000116.1"/>
</dbReference>
<comment type="caution">
    <text evidence="2">The sequence shown here is derived from an EMBL/GenBank/DDBJ whole genome shotgun (WGS) entry which is preliminary data.</text>
</comment>
<dbReference type="InterPro" id="IPR003489">
    <property type="entry name" value="RHF/RaiA"/>
</dbReference>
<organism evidence="2 3">
    <name type="scientific">Planctopirus hydrillae</name>
    <dbReference type="NCBI Taxonomy" id="1841610"/>
    <lineage>
        <taxon>Bacteria</taxon>
        <taxon>Pseudomonadati</taxon>
        <taxon>Planctomycetota</taxon>
        <taxon>Planctomycetia</taxon>
        <taxon>Planctomycetales</taxon>
        <taxon>Planctomycetaceae</taxon>
        <taxon>Planctopirus</taxon>
    </lineage>
</organism>
<dbReference type="SUPFAM" id="SSF69754">
    <property type="entry name" value="Ribosome binding protein Y (YfiA homologue)"/>
    <property type="match status" value="1"/>
</dbReference>
<evidence type="ECO:0000256" key="1">
    <source>
        <dbReference type="SAM" id="MobiDB-lite"/>
    </source>
</evidence>
<evidence type="ECO:0000313" key="3">
    <source>
        <dbReference type="Proteomes" id="UP000094828"/>
    </source>
</evidence>
<dbReference type="Proteomes" id="UP000094828">
    <property type="component" value="Unassembled WGS sequence"/>
</dbReference>
<evidence type="ECO:0000313" key="2">
    <source>
        <dbReference type="EMBL" id="ODA30051.1"/>
    </source>
</evidence>
<dbReference type="Gene3D" id="3.30.160.100">
    <property type="entry name" value="Ribosome hibernation promotion factor-like"/>
    <property type="match status" value="1"/>
</dbReference>
<evidence type="ECO:0008006" key="4">
    <source>
        <dbReference type="Google" id="ProtNLM"/>
    </source>
</evidence>
<dbReference type="AlphaFoldDB" id="A0A1C3E9Y6"/>
<dbReference type="OrthoDB" id="121633at2"/>
<proteinExistence type="predicted"/>
<dbReference type="Pfam" id="PF02482">
    <property type="entry name" value="Ribosomal_S30AE"/>
    <property type="match status" value="1"/>
</dbReference>
<sequence length="117" mass="13406">MHTNLITRGLVLPQGLREFVDRKLEFALDRFQLSPADVEITLEDINGPRGGQDKRCRLRVGNTKRTRVLIEETGSDLQRVLSRTVDRMEQALAKLHRKHHSRASRQPGRRLAMAADL</sequence>
<reference evidence="2 3" key="1">
    <citation type="submission" date="2016-05" db="EMBL/GenBank/DDBJ databases">
        <title>Genomic and physiological characterization of Planctopirus sp. isolated from fresh water lake.</title>
        <authorList>
            <person name="Subhash Y."/>
            <person name="Ramana C."/>
        </authorList>
    </citation>
    <scope>NUCLEOTIDE SEQUENCE [LARGE SCALE GENOMIC DNA]</scope>
    <source>
        <strain evidence="2 3">JC280</strain>
    </source>
</reference>